<dbReference type="InterPro" id="IPR043839">
    <property type="entry name" value="PafC_HTH"/>
</dbReference>
<dbReference type="PANTHER" id="PTHR34580">
    <property type="match status" value="1"/>
</dbReference>
<feature type="domain" description="WCX" evidence="3">
    <location>
        <begin position="247"/>
        <end position="319"/>
    </location>
</feature>
<dbReference type="PIRSF" id="PIRSF016838">
    <property type="entry name" value="PafC"/>
    <property type="match status" value="1"/>
</dbReference>
<dbReference type="Proteomes" id="UP000736328">
    <property type="component" value="Unassembled WGS sequence"/>
</dbReference>
<dbReference type="Pfam" id="PF19187">
    <property type="entry name" value="HTH_PafC"/>
    <property type="match status" value="1"/>
</dbReference>
<dbReference type="PROSITE" id="PS52050">
    <property type="entry name" value="WYL"/>
    <property type="match status" value="1"/>
</dbReference>
<gene>
    <name evidence="4" type="ORF">HY768_08925</name>
</gene>
<dbReference type="EMBL" id="JACQXR010000117">
    <property type="protein sequence ID" value="MBI4727325.1"/>
    <property type="molecule type" value="Genomic_DNA"/>
</dbReference>
<evidence type="ECO:0000259" key="1">
    <source>
        <dbReference type="Pfam" id="PF13280"/>
    </source>
</evidence>
<dbReference type="InterPro" id="IPR051534">
    <property type="entry name" value="CBASS_pafABC_assoc_protein"/>
</dbReference>
<evidence type="ECO:0000313" key="4">
    <source>
        <dbReference type="EMBL" id="MBI4727325.1"/>
    </source>
</evidence>
<feature type="domain" description="WYL" evidence="1">
    <location>
        <begin position="150"/>
        <end position="217"/>
    </location>
</feature>
<dbReference type="AlphaFoldDB" id="A0A933ML25"/>
<reference evidence="4" key="1">
    <citation type="submission" date="2020-07" db="EMBL/GenBank/DDBJ databases">
        <title>Huge and variable diversity of episymbiotic CPR bacteria and DPANN archaea in groundwater ecosystems.</title>
        <authorList>
            <person name="He C.Y."/>
            <person name="Keren R."/>
            <person name="Whittaker M."/>
            <person name="Farag I.F."/>
            <person name="Doudna J."/>
            <person name="Cate J.H.D."/>
            <person name="Banfield J.F."/>
        </authorList>
    </citation>
    <scope>NUCLEOTIDE SEQUENCE</scope>
    <source>
        <strain evidence="4">NC_groundwater_1520_Pr4_B-0.1um_53_5</strain>
    </source>
</reference>
<dbReference type="Pfam" id="PF13280">
    <property type="entry name" value="WYL"/>
    <property type="match status" value="1"/>
</dbReference>
<dbReference type="Pfam" id="PF25583">
    <property type="entry name" value="WCX"/>
    <property type="match status" value="1"/>
</dbReference>
<organism evidence="4 5">
    <name type="scientific">candidate division TA06 bacterium</name>
    <dbReference type="NCBI Taxonomy" id="2250710"/>
    <lineage>
        <taxon>Bacteria</taxon>
        <taxon>Bacteria division TA06</taxon>
    </lineage>
</organism>
<dbReference type="InterPro" id="IPR026881">
    <property type="entry name" value="WYL_dom"/>
</dbReference>
<evidence type="ECO:0000259" key="3">
    <source>
        <dbReference type="Pfam" id="PF25583"/>
    </source>
</evidence>
<dbReference type="InterPro" id="IPR028349">
    <property type="entry name" value="PafC-like"/>
</dbReference>
<name>A0A933ML25_UNCT6</name>
<protein>
    <submittedName>
        <fullName evidence="4">WYL domain-containing protein</fullName>
    </submittedName>
</protein>
<feature type="domain" description="PafC HTH" evidence="2">
    <location>
        <begin position="7"/>
        <end position="120"/>
    </location>
</feature>
<comment type="caution">
    <text evidence="4">The sequence shown here is derived from an EMBL/GenBank/DDBJ whole genome shotgun (WGS) entry which is preliminary data.</text>
</comment>
<dbReference type="InterPro" id="IPR057727">
    <property type="entry name" value="WCX_dom"/>
</dbReference>
<dbReference type="PANTHER" id="PTHR34580:SF1">
    <property type="entry name" value="PROTEIN PAFC"/>
    <property type="match status" value="1"/>
</dbReference>
<evidence type="ECO:0000259" key="2">
    <source>
        <dbReference type="Pfam" id="PF19187"/>
    </source>
</evidence>
<accession>A0A933ML25</accession>
<sequence>MAKTSGELERLLTLIPFLNSRQGHPIADIAAELGISQAQLLKDLDRLCLYGTPPFGPNDLFLAAVDEQGRLEMAYTEQFAAPLHLLPSEAMALRMSLLPLLAGASGPYGKTVKRILGKIDQALLPQDRLAVDHLDEKIVAAAAESSNSGALEILRKARQQNRQARIEYYSGASGQSSTRIIEPYGFVLFGDSWYAVAFCHKSREQRTFKISRIKQARLLKQKYRIPEYFDINQFAQGHIFKPTGNEQKVALWFSPAIARWILERNAQAIKNKDGSAGLSLMAQNFAWIARWVLLYGPEARIIEPKEARDEVRKIIAGAL</sequence>
<evidence type="ECO:0000313" key="5">
    <source>
        <dbReference type="Proteomes" id="UP000736328"/>
    </source>
</evidence>
<proteinExistence type="predicted"/>